<evidence type="ECO:0000259" key="3">
    <source>
        <dbReference type="Pfam" id="PF03446"/>
    </source>
</evidence>
<evidence type="ECO:0000256" key="2">
    <source>
        <dbReference type="ARBA" id="ARBA00023002"/>
    </source>
</evidence>
<evidence type="ECO:0000259" key="4">
    <source>
        <dbReference type="Pfam" id="PF21761"/>
    </source>
</evidence>
<dbReference type="AlphaFoldDB" id="A0A841FG84"/>
<dbReference type="EMBL" id="JACHGT010000006">
    <property type="protein sequence ID" value="MBB6035266.1"/>
    <property type="molecule type" value="Genomic_DNA"/>
</dbReference>
<dbReference type="InterPro" id="IPR051265">
    <property type="entry name" value="HIBADH-related_NP60_sf"/>
</dbReference>
<dbReference type="InterPro" id="IPR015815">
    <property type="entry name" value="HIBADH-related"/>
</dbReference>
<gene>
    <name evidence="5" type="ORF">HNR73_003123</name>
</gene>
<dbReference type="RefSeq" id="WP_184788117.1">
    <property type="nucleotide sequence ID" value="NZ_BONT01000004.1"/>
</dbReference>
<evidence type="ECO:0000256" key="1">
    <source>
        <dbReference type="ARBA" id="ARBA00009080"/>
    </source>
</evidence>
<evidence type="ECO:0000313" key="6">
    <source>
        <dbReference type="Proteomes" id="UP000548476"/>
    </source>
</evidence>
<dbReference type="InterPro" id="IPR048666">
    <property type="entry name" value="RedAm-like_C"/>
</dbReference>
<dbReference type="Gene3D" id="1.10.1040.10">
    <property type="entry name" value="N-(1-d-carboxylethyl)-l-norvaline Dehydrogenase, domain 2"/>
    <property type="match status" value="1"/>
</dbReference>
<sequence length="288" mass="30138">MTDTKTSVTVLGTGRMGSAIARLYLAAGHTVTVWNRTPGKAAELVEAGAVEVGTVADAVAANAFTVVVLFNGDAVRATIEQAGSLGTVLNLSTGRPDEARDIAALVEGRGGRYLDGGMFGVPQTIGSKDSLTIYSGSPDAHEEHRGLLELLGGTLYLGADHGLGSLNDMAVLGGMYGLFAGFFQSVAMVATEGGTATEFTERLLLPWLRETVELLPTLAAEIDAGDYPVSFSDLDVNRTGLANIVRTSREQGADTRLLDPLTELFDAQAAKGFGAASFTRVVEELRAR</sequence>
<evidence type="ECO:0000313" key="5">
    <source>
        <dbReference type="EMBL" id="MBB6035266.1"/>
    </source>
</evidence>
<feature type="domain" description="NADPH-dependent reductive aminase-like C-terminal" evidence="4">
    <location>
        <begin position="160"/>
        <end position="286"/>
    </location>
</feature>
<dbReference type="Gene3D" id="3.40.50.720">
    <property type="entry name" value="NAD(P)-binding Rossmann-like Domain"/>
    <property type="match status" value="1"/>
</dbReference>
<comment type="caution">
    <text evidence="5">The sequence shown here is derived from an EMBL/GenBank/DDBJ whole genome shotgun (WGS) entry which is preliminary data.</text>
</comment>
<dbReference type="InterPro" id="IPR013328">
    <property type="entry name" value="6PGD_dom2"/>
</dbReference>
<feature type="domain" description="6-phosphogluconate dehydrogenase NADP-binding" evidence="3">
    <location>
        <begin position="8"/>
        <end position="155"/>
    </location>
</feature>
<dbReference type="GO" id="GO:0016491">
    <property type="term" value="F:oxidoreductase activity"/>
    <property type="evidence" value="ECO:0007669"/>
    <property type="project" value="UniProtKB-KW"/>
</dbReference>
<dbReference type="InterPro" id="IPR036291">
    <property type="entry name" value="NAD(P)-bd_dom_sf"/>
</dbReference>
<dbReference type="SUPFAM" id="SSF51735">
    <property type="entry name" value="NAD(P)-binding Rossmann-fold domains"/>
    <property type="match status" value="1"/>
</dbReference>
<protein>
    <submittedName>
        <fullName evidence="5">3-hydroxyisobutyrate dehydrogenase-like beta-hydroxyacid dehydrogenase</fullName>
    </submittedName>
</protein>
<name>A0A841FG84_9ACTN</name>
<dbReference type="GO" id="GO:0050661">
    <property type="term" value="F:NADP binding"/>
    <property type="evidence" value="ECO:0007669"/>
    <property type="project" value="InterPro"/>
</dbReference>
<dbReference type="Pfam" id="PF21761">
    <property type="entry name" value="RedAm-like_C"/>
    <property type="match status" value="1"/>
</dbReference>
<dbReference type="PIRSF" id="PIRSF000103">
    <property type="entry name" value="HIBADH"/>
    <property type="match status" value="1"/>
</dbReference>
<dbReference type="Proteomes" id="UP000548476">
    <property type="component" value="Unassembled WGS sequence"/>
</dbReference>
<comment type="similarity">
    <text evidence="1">Belongs to the HIBADH-related family.</text>
</comment>
<keyword evidence="6" id="KW-1185">Reference proteome</keyword>
<keyword evidence="2" id="KW-0560">Oxidoreductase</keyword>
<dbReference type="PANTHER" id="PTHR43580">
    <property type="entry name" value="OXIDOREDUCTASE GLYR1-RELATED"/>
    <property type="match status" value="1"/>
</dbReference>
<dbReference type="InterPro" id="IPR006115">
    <property type="entry name" value="6PGDH_NADP-bd"/>
</dbReference>
<dbReference type="PANTHER" id="PTHR43580:SF2">
    <property type="entry name" value="CYTOKINE-LIKE NUCLEAR FACTOR N-PAC"/>
    <property type="match status" value="1"/>
</dbReference>
<dbReference type="Pfam" id="PF03446">
    <property type="entry name" value="NAD_binding_2"/>
    <property type="match status" value="1"/>
</dbReference>
<accession>A0A841FG84</accession>
<proteinExistence type="inferred from homology"/>
<organism evidence="5 6">
    <name type="scientific">Phytomonospora endophytica</name>
    <dbReference type="NCBI Taxonomy" id="714109"/>
    <lineage>
        <taxon>Bacteria</taxon>
        <taxon>Bacillati</taxon>
        <taxon>Actinomycetota</taxon>
        <taxon>Actinomycetes</taxon>
        <taxon>Micromonosporales</taxon>
        <taxon>Micromonosporaceae</taxon>
        <taxon>Phytomonospora</taxon>
    </lineage>
</organism>
<reference evidence="5 6" key="1">
    <citation type="submission" date="2020-08" db="EMBL/GenBank/DDBJ databases">
        <title>Genomic Encyclopedia of Type Strains, Phase IV (KMG-IV): sequencing the most valuable type-strain genomes for metagenomic binning, comparative biology and taxonomic classification.</title>
        <authorList>
            <person name="Goeker M."/>
        </authorList>
    </citation>
    <scope>NUCLEOTIDE SEQUENCE [LARGE SCALE GENOMIC DNA]</scope>
    <source>
        <strain evidence="5 6">YIM 65646</strain>
    </source>
</reference>